<evidence type="ECO:0000313" key="2">
    <source>
        <dbReference type="EMBL" id="KKK73265.1"/>
    </source>
</evidence>
<keyword evidence="1" id="KW-0472">Membrane</keyword>
<keyword evidence="1" id="KW-0812">Transmembrane</keyword>
<comment type="caution">
    <text evidence="2">The sequence shown here is derived from an EMBL/GenBank/DDBJ whole genome shotgun (WGS) entry which is preliminary data.</text>
</comment>
<name>A0A0F8YHQ1_9ZZZZ</name>
<reference evidence="2" key="1">
    <citation type="journal article" date="2015" name="Nature">
        <title>Complex archaea that bridge the gap between prokaryotes and eukaryotes.</title>
        <authorList>
            <person name="Spang A."/>
            <person name="Saw J.H."/>
            <person name="Jorgensen S.L."/>
            <person name="Zaremba-Niedzwiedzka K."/>
            <person name="Martijn J."/>
            <person name="Lind A.E."/>
            <person name="van Eijk R."/>
            <person name="Schleper C."/>
            <person name="Guy L."/>
            <person name="Ettema T.J."/>
        </authorList>
    </citation>
    <scope>NUCLEOTIDE SEQUENCE</scope>
</reference>
<evidence type="ECO:0000256" key="1">
    <source>
        <dbReference type="SAM" id="Phobius"/>
    </source>
</evidence>
<feature type="transmembrane region" description="Helical" evidence="1">
    <location>
        <begin position="75"/>
        <end position="92"/>
    </location>
</feature>
<proteinExistence type="predicted"/>
<accession>A0A0F8YHQ1</accession>
<feature type="transmembrane region" description="Helical" evidence="1">
    <location>
        <begin position="48"/>
        <end position="69"/>
    </location>
</feature>
<dbReference type="AlphaFoldDB" id="A0A0F8YHQ1"/>
<protein>
    <submittedName>
        <fullName evidence="2">Uncharacterized protein</fullName>
    </submittedName>
</protein>
<organism evidence="2">
    <name type="scientific">marine sediment metagenome</name>
    <dbReference type="NCBI Taxonomy" id="412755"/>
    <lineage>
        <taxon>unclassified sequences</taxon>
        <taxon>metagenomes</taxon>
        <taxon>ecological metagenomes</taxon>
    </lineage>
</organism>
<gene>
    <name evidence="2" type="ORF">LCGC14_2895560</name>
</gene>
<keyword evidence="1" id="KW-1133">Transmembrane helix</keyword>
<dbReference type="EMBL" id="LAZR01056864">
    <property type="protein sequence ID" value="KKK73265.1"/>
    <property type="molecule type" value="Genomic_DNA"/>
</dbReference>
<sequence length="139" mass="15800">MEIEKSSSTYRTGAENYAQFFDDPLFDSGRNNVGFCSMMRIMYFWRPFIALLRVLLLASAFAIVGGAWYFFSTEIILGAIEIALFVGLIWLGKLTATALGIKTYFEPEEMPLVFQWIQASYNKICPLVTFTEEENEASS</sequence>